<gene>
    <name evidence="5" type="ORF">BLTE_22260</name>
</gene>
<evidence type="ECO:0000259" key="4">
    <source>
        <dbReference type="PROSITE" id="PS50240"/>
    </source>
</evidence>
<dbReference type="InterPro" id="IPR001254">
    <property type="entry name" value="Trypsin_dom"/>
</dbReference>
<keyword evidence="3" id="KW-0732">Signal</keyword>
<dbReference type="InterPro" id="IPR018114">
    <property type="entry name" value="TRYPSIN_HIS"/>
</dbReference>
<protein>
    <recommendedName>
        <fullName evidence="4">Peptidase S1 domain-containing protein</fullName>
    </recommendedName>
</protein>
<keyword evidence="6" id="KW-1185">Reference proteome</keyword>
<feature type="signal peptide" evidence="3">
    <location>
        <begin position="1"/>
        <end position="26"/>
    </location>
</feature>
<dbReference type="GO" id="GO:0006508">
    <property type="term" value="P:proteolysis"/>
    <property type="evidence" value="ECO:0007669"/>
    <property type="project" value="InterPro"/>
</dbReference>
<evidence type="ECO:0000313" key="5">
    <source>
        <dbReference type="EMBL" id="BBF93541.1"/>
    </source>
</evidence>
<dbReference type="PROSITE" id="PS50240">
    <property type="entry name" value="TRYPSIN_DOM"/>
    <property type="match status" value="1"/>
</dbReference>
<feature type="domain" description="Peptidase S1" evidence="4">
    <location>
        <begin position="27"/>
        <end position="245"/>
    </location>
</feature>
<dbReference type="PANTHER" id="PTHR24276:SF98">
    <property type="entry name" value="FI18310P1-RELATED"/>
    <property type="match status" value="1"/>
</dbReference>
<proteinExistence type="inferred from homology"/>
<sequence length="253" mass="25140">MTAKQLALGAALAALITPAAVMPVQAIVGGAPADPALKAHLVEVVSNHGACSGVVVGRNLVLTAGHCVDQPGAYAVLVRGGATPTVVEIDGAAIHPAWTRAHYQQRKPSPDVALVRTRSPLPAQFRPIALSSAPGLPAVGTPITLAGFGLSEEGNPRSGGVLRQVPTTVLLRYVTAQVKLAPTGSKPAGACDLDSGGAALTSENGRPALAGIIAWSAGDGGRNCGAASAITATGAMADWLPGAAKKLGGRLGE</sequence>
<dbReference type="PRINTS" id="PR00722">
    <property type="entry name" value="CHYMOTRYPSIN"/>
</dbReference>
<dbReference type="PANTHER" id="PTHR24276">
    <property type="entry name" value="POLYSERASE-RELATED"/>
    <property type="match status" value="1"/>
</dbReference>
<feature type="chain" id="PRO_5016873854" description="Peptidase S1 domain-containing protein" evidence="3">
    <location>
        <begin position="27"/>
        <end position="253"/>
    </location>
</feature>
<dbReference type="Pfam" id="PF00089">
    <property type="entry name" value="Trypsin"/>
    <property type="match status" value="1"/>
</dbReference>
<dbReference type="EMBL" id="AP018907">
    <property type="protein sequence ID" value="BBF93541.1"/>
    <property type="molecule type" value="Genomic_DNA"/>
</dbReference>
<accession>A0A348G1V8</accession>
<evidence type="ECO:0000313" key="6">
    <source>
        <dbReference type="Proteomes" id="UP000266934"/>
    </source>
</evidence>
<dbReference type="RefSeq" id="WP_126400483.1">
    <property type="nucleotide sequence ID" value="NZ_AP018907.1"/>
</dbReference>
<dbReference type="InterPro" id="IPR009003">
    <property type="entry name" value="Peptidase_S1_PA"/>
</dbReference>
<evidence type="ECO:0000256" key="2">
    <source>
        <dbReference type="ARBA" id="ARBA00023157"/>
    </source>
</evidence>
<dbReference type="GO" id="GO:0004252">
    <property type="term" value="F:serine-type endopeptidase activity"/>
    <property type="evidence" value="ECO:0007669"/>
    <property type="project" value="InterPro"/>
</dbReference>
<dbReference type="Proteomes" id="UP000266934">
    <property type="component" value="Chromosome"/>
</dbReference>
<dbReference type="AlphaFoldDB" id="A0A348G1V8"/>
<keyword evidence="2" id="KW-1015">Disulfide bond</keyword>
<dbReference type="SUPFAM" id="SSF50494">
    <property type="entry name" value="Trypsin-like serine proteases"/>
    <property type="match status" value="1"/>
</dbReference>
<reference evidence="5 6" key="1">
    <citation type="submission" date="2018-08" db="EMBL/GenBank/DDBJ databases">
        <title>Complete genome sequencing of Blastochloris tepida GI.</title>
        <authorList>
            <person name="Tsukatani Y."/>
            <person name="Mori H."/>
        </authorList>
    </citation>
    <scope>NUCLEOTIDE SEQUENCE [LARGE SCALE GENOMIC DNA]</scope>
    <source>
        <strain evidence="5 6">GI</strain>
    </source>
</reference>
<dbReference type="Gene3D" id="2.40.10.10">
    <property type="entry name" value="Trypsin-like serine proteases"/>
    <property type="match status" value="1"/>
</dbReference>
<dbReference type="OrthoDB" id="267336at2"/>
<dbReference type="KEGG" id="blag:BLTE_22260"/>
<dbReference type="InterPro" id="IPR050430">
    <property type="entry name" value="Peptidase_S1"/>
</dbReference>
<dbReference type="SMART" id="SM00020">
    <property type="entry name" value="Tryp_SPc"/>
    <property type="match status" value="1"/>
</dbReference>
<dbReference type="InterPro" id="IPR001314">
    <property type="entry name" value="Peptidase_S1A"/>
</dbReference>
<evidence type="ECO:0000256" key="3">
    <source>
        <dbReference type="SAM" id="SignalP"/>
    </source>
</evidence>
<name>A0A348G1V8_9HYPH</name>
<dbReference type="PROSITE" id="PS00134">
    <property type="entry name" value="TRYPSIN_HIS"/>
    <property type="match status" value="1"/>
</dbReference>
<dbReference type="InterPro" id="IPR043504">
    <property type="entry name" value="Peptidase_S1_PA_chymotrypsin"/>
</dbReference>
<organism evidence="5 6">
    <name type="scientific">Blastochloris tepida</name>
    <dbReference type="NCBI Taxonomy" id="2233851"/>
    <lineage>
        <taxon>Bacteria</taxon>
        <taxon>Pseudomonadati</taxon>
        <taxon>Pseudomonadota</taxon>
        <taxon>Alphaproteobacteria</taxon>
        <taxon>Hyphomicrobiales</taxon>
        <taxon>Blastochloridaceae</taxon>
        <taxon>Blastochloris</taxon>
    </lineage>
</organism>
<evidence type="ECO:0000256" key="1">
    <source>
        <dbReference type="ARBA" id="ARBA00007664"/>
    </source>
</evidence>
<comment type="similarity">
    <text evidence="1">Belongs to the peptidase S1 family.</text>
</comment>